<keyword evidence="9" id="KW-1185">Reference proteome</keyword>
<dbReference type="GO" id="GO:0004521">
    <property type="term" value="F:RNA endonuclease activity"/>
    <property type="evidence" value="ECO:0007669"/>
    <property type="project" value="InterPro"/>
</dbReference>
<dbReference type="InterPro" id="IPR005229">
    <property type="entry name" value="YicC/YloC-like"/>
</dbReference>
<keyword evidence="4" id="KW-0378">Hydrolase</keyword>
<dbReference type="PANTHER" id="PTHR30636:SF3">
    <property type="entry name" value="UPF0701 PROTEIN YICC"/>
    <property type="match status" value="1"/>
</dbReference>
<dbReference type="InterPro" id="IPR013551">
    <property type="entry name" value="YicC-like_C"/>
</dbReference>
<dbReference type="GO" id="GO:0016787">
    <property type="term" value="F:hydrolase activity"/>
    <property type="evidence" value="ECO:0007669"/>
    <property type="project" value="UniProtKB-KW"/>
</dbReference>
<comment type="caution">
    <text evidence="8">The sequence shown here is derived from an EMBL/GenBank/DDBJ whole genome shotgun (WGS) entry which is preliminary data.</text>
</comment>
<evidence type="ECO:0000256" key="4">
    <source>
        <dbReference type="ARBA" id="ARBA00022801"/>
    </source>
</evidence>
<organism evidence="8 9">
    <name type="scientific">Agaricicola taiwanensis</name>
    <dbReference type="NCBI Taxonomy" id="591372"/>
    <lineage>
        <taxon>Bacteria</taxon>
        <taxon>Pseudomonadati</taxon>
        <taxon>Pseudomonadota</taxon>
        <taxon>Alphaproteobacteria</taxon>
        <taxon>Rhodobacterales</taxon>
        <taxon>Paracoccaceae</taxon>
        <taxon>Agaricicola</taxon>
    </lineage>
</organism>
<keyword evidence="3" id="KW-0255">Endonuclease</keyword>
<reference evidence="8" key="2">
    <citation type="submission" date="2020-09" db="EMBL/GenBank/DDBJ databases">
        <authorList>
            <person name="Sun Q."/>
            <person name="Sedlacek I."/>
        </authorList>
    </citation>
    <scope>NUCLEOTIDE SEQUENCE</scope>
    <source>
        <strain evidence="8">CCM 7684</strain>
    </source>
</reference>
<feature type="domain" description="Endoribonuclease YicC-like N-terminal" evidence="6">
    <location>
        <begin position="4"/>
        <end position="158"/>
    </location>
</feature>
<protein>
    <recommendedName>
        <fullName evidence="10">YicC family protein</fullName>
    </recommendedName>
</protein>
<comment type="cofactor">
    <cofactor evidence="1">
        <name>a divalent metal cation</name>
        <dbReference type="ChEBI" id="CHEBI:60240"/>
    </cofactor>
</comment>
<dbReference type="EMBL" id="BMCP01000002">
    <property type="protein sequence ID" value="GGE46882.1"/>
    <property type="molecule type" value="Genomic_DNA"/>
</dbReference>
<gene>
    <name evidence="8" type="ORF">GCM10007276_25070</name>
</gene>
<keyword evidence="2" id="KW-0540">Nuclease</keyword>
<dbReference type="InterPro" id="IPR013527">
    <property type="entry name" value="YicC-like_N"/>
</dbReference>
<feature type="domain" description="Endoribonuclease YicC-like C-terminal" evidence="7">
    <location>
        <begin position="180"/>
        <end position="295"/>
    </location>
</feature>
<dbReference type="Pfam" id="PF08340">
    <property type="entry name" value="YicC-like_C"/>
    <property type="match status" value="1"/>
</dbReference>
<dbReference type="PANTHER" id="PTHR30636">
    <property type="entry name" value="UPF0701 PROTEIN YICC"/>
    <property type="match status" value="1"/>
</dbReference>
<evidence type="ECO:0000259" key="7">
    <source>
        <dbReference type="Pfam" id="PF08340"/>
    </source>
</evidence>
<proteinExistence type="inferred from homology"/>
<accession>A0A8J2YJR9</accession>
<sequence>MSLTSMTGFARSAGMAGRLRWAWELKTVNGRTLDVRIRVPQGFDAIDAAARPLISARLGRGTCYAGLTASREGGTPAVRVNRPALDAVVAALDVLKGQIEATPPSLDGLLAVRGVVEVVEPEEDDAAREAETTALIDGLGVALDDLVAMRRGEGQALARILGDRLDAIADMSARADELPARTPEAVKAKLTEQVRALLETGAALDPDRLHQEAVLLAGKADVREELDRLDAHVATARELISAGGAVGRKLDFLSQELGREANTLCSKSNDIALTRIGLDLKAAIEQFREQVQNVE</sequence>
<comment type="similarity">
    <text evidence="5">Belongs to the YicC/YloC family.</text>
</comment>
<evidence type="ECO:0000256" key="5">
    <source>
        <dbReference type="ARBA" id="ARBA00035648"/>
    </source>
</evidence>
<dbReference type="Proteomes" id="UP000602745">
    <property type="component" value="Unassembled WGS sequence"/>
</dbReference>
<dbReference type="NCBIfam" id="TIGR00255">
    <property type="entry name" value="YicC/YloC family endoribonuclease"/>
    <property type="match status" value="1"/>
</dbReference>
<dbReference type="Pfam" id="PF03755">
    <property type="entry name" value="YicC-like_N"/>
    <property type="match status" value="1"/>
</dbReference>
<dbReference type="AlphaFoldDB" id="A0A8J2YJR9"/>
<evidence type="ECO:0000256" key="1">
    <source>
        <dbReference type="ARBA" id="ARBA00001968"/>
    </source>
</evidence>
<evidence type="ECO:0000313" key="9">
    <source>
        <dbReference type="Proteomes" id="UP000602745"/>
    </source>
</evidence>
<dbReference type="RefSeq" id="WP_188410048.1">
    <property type="nucleotide sequence ID" value="NZ_BMCP01000002.1"/>
</dbReference>
<evidence type="ECO:0000259" key="6">
    <source>
        <dbReference type="Pfam" id="PF03755"/>
    </source>
</evidence>
<evidence type="ECO:0000313" key="8">
    <source>
        <dbReference type="EMBL" id="GGE46882.1"/>
    </source>
</evidence>
<evidence type="ECO:0000256" key="3">
    <source>
        <dbReference type="ARBA" id="ARBA00022759"/>
    </source>
</evidence>
<reference evidence="8" key="1">
    <citation type="journal article" date="2014" name="Int. J. Syst. Evol. Microbiol.">
        <title>Complete genome sequence of Corynebacterium casei LMG S-19264T (=DSM 44701T), isolated from a smear-ripened cheese.</title>
        <authorList>
            <consortium name="US DOE Joint Genome Institute (JGI-PGF)"/>
            <person name="Walter F."/>
            <person name="Albersmeier A."/>
            <person name="Kalinowski J."/>
            <person name="Ruckert C."/>
        </authorList>
    </citation>
    <scope>NUCLEOTIDE SEQUENCE</scope>
    <source>
        <strain evidence="8">CCM 7684</strain>
    </source>
</reference>
<evidence type="ECO:0008006" key="10">
    <source>
        <dbReference type="Google" id="ProtNLM"/>
    </source>
</evidence>
<name>A0A8J2YJR9_9RHOB</name>
<evidence type="ECO:0000256" key="2">
    <source>
        <dbReference type="ARBA" id="ARBA00022722"/>
    </source>
</evidence>